<dbReference type="CDD" id="cd04301">
    <property type="entry name" value="NAT_SF"/>
    <property type="match status" value="1"/>
</dbReference>
<dbReference type="InterPro" id="IPR000182">
    <property type="entry name" value="GNAT_dom"/>
</dbReference>
<dbReference type="RefSeq" id="WP_068668777.1">
    <property type="nucleotide sequence ID" value="NZ_LYPB01000086.1"/>
</dbReference>
<name>A0A198A1U3_9BACL</name>
<dbReference type="STRING" id="1850517.A8708_14290"/>
<evidence type="ECO:0000259" key="3">
    <source>
        <dbReference type="PROSITE" id="PS51186"/>
    </source>
</evidence>
<keyword evidence="5" id="KW-1185">Reference proteome</keyword>
<feature type="domain" description="N-acetyltransferase" evidence="3">
    <location>
        <begin position="4"/>
        <end position="156"/>
    </location>
</feature>
<sequence length="165" mass="18848">MSTLTFKPIEFPDIPILMDIYNHFVIHSTYSFHTEPVALPEFTESVVHANPRFHTYVILLNEKLQGYVQVMPHKKKQAYDTTGEVTIYLHPTCVGKGIGSAAIQYIEAFAKERGFHSLIATVCADNSASIHMFTRNGYQQCAHYREVGFKWGQYLDIVTFQKIIS</sequence>
<protein>
    <submittedName>
        <fullName evidence="4">Acetyltransferase</fullName>
    </submittedName>
</protein>
<dbReference type="PANTHER" id="PTHR43072">
    <property type="entry name" value="N-ACETYLTRANSFERASE"/>
    <property type="match status" value="1"/>
</dbReference>
<dbReference type="Proteomes" id="UP000078454">
    <property type="component" value="Unassembled WGS sequence"/>
</dbReference>
<dbReference type="Pfam" id="PF00583">
    <property type="entry name" value="Acetyltransf_1"/>
    <property type="match status" value="1"/>
</dbReference>
<dbReference type="EMBL" id="LYPB01000086">
    <property type="protein sequence ID" value="OAS14983.1"/>
    <property type="molecule type" value="Genomic_DNA"/>
</dbReference>
<gene>
    <name evidence="4" type="ORF">A8708_14290</name>
</gene>
<comment type="caution">
    <text evidence="4">The sequence shown here is derived from an EMBL/GenBank/DDBJ whole genome shotgun (WGS) entry which is preliminary data.</text>
</comment>
<keyword evidence="1 4" id="KW-0808">Transferase</keyword>
<dbReference type="OrthoDB" id="9798006at2"/>
<dbReference type="InterPro" id="IPR016181">
    <property type="entry name" value="Acyl_CoA_acyltransferase"/>
</dbReference>
<dbReference type="PROSITE" id="PS51186">
    <property type="entry name" value="GNAT"/>
    <property type="match status" value="1"/>
</dbReference>
<accession>A0A198A1U3</accession>
<dbReference type="SUPFAM" id="SSF55729">
    <property type="entry name" value="Acyl-CoA N-acyltransferases (Nat)"/>
    <property type="match status" value="1"/>
</dbReference>
<dbReference type="Gene3D" id="3.40.630.30">
    <property type="match status" value="1"/>
</dbReference>
<reference evidence="4 5" key="1">
    <citation type="submission" date="2016-05" db="EMBL/GenBank/DDBJ databases">
        <title>Paenibacillus sp. 1ZS3-15 nov., isolated from the rhizosphere soil.</title>
        <authorList>
            <person name="Zhang X.X."/>
            <person name="Zhang J."/>
        </authorList>
    </citation>
    <scope>NUCLEOTIDE SEQUENCE [LARGE SCALE GENOMIC DNA]</scope>
    <source>
        <strain evidence="4 5">1ZS3-15</strain>
    </source>
</reference>
<dbReference type="GO" id="GO:0016747">
    <property type="term" value="F:acyltransferase activity, transferring groups other than amino-acyl groups"/>
    <property type="evidence" value="ECO:0007669"/>
    <property type="project" value="InterPro"/>
</dbReference>
<dbReference type="AlphaFoldDB" id="A0A198A1U3"/>
<evidence type="ECO:0000256" key="2">
    <source>
        <dbReference type="ARBA" id="ARBA00023315"/>
    </source>
</evidence>
<keyword evidence="2" id="KW-0012">Acyltransferase</keyword>
<evidence type="ECO:0000313" key="5">
    <source>
        <dbReference type="Proteomes" id="UP000078454"/>
    </source>
</evidence>
<dbReference type="PANTHER" id="PTHR43072:SF23">
    <property type="entry name" value="UPF0039 PROTEIN C11D3.02C"/>
    <property type="match status" value="1"/>
</dbReference>
<proteinExistence type="predicted"/>
<evidence type="ECO:0000313" key="4">
    <source>
        <dbReference type="EMBL" id="OAS14983.1"/>
    </source>
</evidence>
<organism evidence="4 5">
    <name type="scientific">Paenibacillus oryzisoli</name>
    <dbReference type="NCBI Taxonomy" id="1850517"/>
    <lineage>
        <taxon>Bacteria</taxon>
        <taxon>Bacillati</taxon>
        <taxon>Bacillota</taxon>
        <taxon>Bacilli</taxon>
        <taxon>Bacillales</taxon>
        <taxon>Paenibacillaceae</taxon>
        <taxon>Paenibacillus</taxon>
    </lineage>
</organism>
<evidence type="ECO:0000256" key="1">
    <source>
        <dbReference type="ARBA" id="ARBA00022679"/>
    </source>
</evidence>